<dbReference type="InterPro" id="IPR007021">
    <property type="entry name" value="DUF659"/>
</dbReference>
<feature type="compositionally biased region" description="Low complexity" evidence="6">
    <location>
        <begin position="13"/>
        <end position="22"/>
    </location>
</feature>
<feature type="domain" description="DUF659" evidence="7">
    <location>
        <begin position="151"/>
        <end position="230"/>
    </location>
</feature>
<dbReference type="InterPro" id="IPR012337">
    <property type="entry name" value="RNaseH-like_sf"/>
</dbReference>
<keyword evidence="4" id="KW-0862">Zinc</keyword>
<dbReference type="HOGENOM" id="CLU_076413_0_0_1"/>
<keyword evidence="3" id="KW-0863">Zinc-finger</keyword>
<dbReference type="GO" id="GO:0005634">
    <property type="term" value="C:nucleus"/>
    <property type="evidence" value="ECO:0007669"/>
    <property type="project" value="UniProtKB-SubCell"/>
</dbReference>
<protein>
    <recommendedName>
        <fullName evidence="7">DUF659 domain-containing protein</fullName>
    </recommendedName>
</protein>
<comment type="caution">
    <text evidence="8">The sequence shown here is derived from an EMBL/GenBank/DDBJ whole genome shotgun (WGS) entry which is preliminary data.</text>
</comment>
<dbReference type="PANTHER" id="PTHR46481">
    <property type="entry name" value="ZINC FINGER BED DOMAIN-CONTAINING PROTEIN 4"/>
    <property type="match status" value="1"/>
</dbReference>
<evidence type="ECO:0000256" key="4">
    <source>
        <dbReference type="ARBA" id="ARBA00022833"/>
    </source>
</evidence>
<evidence type="ECO:0000313" key="9">
    <source>
        <dbReference type="Proteomes" id="UP000022910"/>
    </source>
</evidence>
<proteinExistence type="predicted"/>
<dbReference type="OrthoDB" id="2424742at2759"/>
<feature type="region of interest" description="Disordered" evidence="6">
    <location>
        <begin position="1"/>
        <end position="22"/>
    </location>
</feature>
<dbReference type="AlphaFoldDB" id="A0A015L9F1"/>
<dbReference type="GO" id="GO:0008270">
    <property type="term" value="F:zinc ion binding"/>
    <property type="evidence" value="ECO:0007669"/>
    <property type="project" value="UniProtKB-KW"/>
</dbReference>
<keyword evidence="5" id="KW-0539">Nucleus</keyword>
<reference evidence="8 9" key="1">
    <citation type="submission" date="2014-02" db="EMBL/GenBank/DDBJ databases">
        <title>Single nucleus genome sequencing reveals high similarity among nuclei of an endomycorrhizal fungus.</title>
        <authorList>
            <person name="Lin K."/>
            <person name="Geurts R."/>
            <person name="Zhang Z."/>
            <person name="Limpens E."/>
            <person name="Saunders D.G."/>
            <person name="Mu D."/>
            <person name="Pang E."/>
            <person name="Cao H."/>
            <person name="Cha H."/>
            <person name="Lin T."/>
            <person name="Zhou Q."/>
            <person name="Shang Y."/>
            <person name="Li Y."/>
            <person name="Ivanov S."/>
            <person name="Sharma T."/>
            <person name="Velzen R.V."/>
            <person name="Ruijter N.D."/>
            <person name="Aanen D.K."/>
            <person name="Win J."/>
            <person name="Kamoun S."/>
            <person name="Bisseling T."/>
            <person name="Huang S."/>
        </authorList>
    </citation>
    <scope>NUCLEOTIDE SEQUENCE [LARGE SCALE GENOMIC DNA]</scope>
    <source>
        <strain evidence="9">DAOM197198w</strain>
    </source>
</reference>
<evidence type="ECO:0000256" key="1">
    <source>
        <dbReference type="ARBA" id="ARBA00004123"/>
    </source>
</evidence>
<organism evidence="8 9">
    <name type="scientific">Rhizophagus irregularis (strain DAOM 197198w)</name>
    <name type="common">Glomus intraradices</name>
    <dbReference type="NCBI Taxonomy" id="1432141"/>
    <lineage>
        <taxon>Eukaryota</taxon>
        <taxon>Fungi</taxon>
        <taxon>Fungi incertae sedis</taxon>
        <taxon>Mucoromycota</taxon>
        <taxon>Glomeromycotina</taxon>
        <taxon>Glomeromycetes</taxon>
        <taxon>Glomerales</taxon>
        <taxon>Glomeraceae</taxon>
        <taxon>Rhizophagus</taxon>
    </lineage>
</organism>
<keyword evidence="2" id="KW-0479">Metal-binding</keyword>
<sequence length="286" mass="32497">MARHKFTTLPISTAPVTPTTPVTLTTTSENNDTIHPKHAGGRPPNPVWEYFEKEPLPSAGYFSDDKSKITKSRKKRINQAWVKAFVGCGIPFSAIENPFFIDAIKSFWPAYNPPSCNHLSRILLNYKVIKINSKVENILKNAENLTLDRQEFLHSLKNLSAVSHMADLIKSEILEIIEKIGSEKFVAIVLDNASAVAATRQRISDTYPHIMNIHCIAHFVNLISKDILEHIFPKHILKWCNILSRFFKTSHQGRYFLNKYITELGGLKNYCKPQWTSSYKTVSSIA</sequence>
<name>A0A015L9F1_RHIIW</name>
<keyword evidence="9" id="KW-1185">Reference proteome</keyword>
<dbReference type="Proteomes" id="UP000022910">
    <property type="component" value="Unassembled WGS sequence"/>
</dbReference>
<dbReference type="PANTHER" id="PTHR46481:SF10">
    <property type="entry name" value="ZINC FINGER BED DOMAIN-CONTAINING PROTEIN 39"/>
    <property type="match status" value="1"/>
</dbReference>
<evidence type="ECO:0000313" key="8">
    <source>
        <dbReference type="EMBL" id="EXX51453.1"/>
    </source>
</evidence>
<dbReference type="SUPFAM" id="SSF53098">
    <property type="entry name" value="Ribonuclease H-like"/>
    <property type="match status" value="1"/>
</dbReference>
<dbReference type="Pfam" id="PF04937">
    <property type="entry name" value="DUF659"/>
    <property type="match status" value="1"/>
</dbReference>
<evidence type="ECO:0000259" key="7">
    <source>
        <dbReference type="Pfam" id="PF04937"/>
    </source>
</evidence>
<accession>A0A015L9F1</accession>
<dbReference type="InterPro" id="IPR052035">
    <property type="entry name" value="ZnF_BED_domain_contain"/>
</dbReference>
<dbReference type="EMBL" id="JEMT01029659">
    <property type="protein sequence ID" value="EXX51453.1"/>
    <property type="molecule type" value="Genomic_DNA"/>
</dbReference>
<evidence type="ECO:0000256" key="6">
    <source>
        <dbReference type="SAM" id="MobiDB-lite"/>
    </source>
</evidence>
<gene>
    <name evidence="8" type="ORF">RirG_261680</name>
</gene>
<comment type="subcellular location">
    <subcellularLocation>
        <location evidence="1">Nucleus</location>
    </subcellularLocation>
</comment>
<evidence type="ECO:0000256" key="3">
    <source>
        <dbReference type="ARBA" id="ARBA00022771"/>
    </source>
</evidence>
<evidence type="ECO:0000256" key="5">
    <source>
        <dbReference type="ARBA" id="ARBA00023242"/>
    </source>
</evidence>
<evidence type="ECO:0000256" key="2">
    <source>
        <dbReference type="ARBA" id="ARBA00022723"/>
    </source>
</evidence>